<evidence type="ECO:0000256" key="1">
    <source>
        <dbReference type="SAM" id="MobiDB-lite"/>
    </source>
</evidence>
<feature type="compositionally biased region" description="Low complexity" evidence="1">
    <location>
        <begin position="24"/>
        <end position="47"/>
    </location>
</feature>
<dbReference type="AlphaFoldDB" id="A0AAW2U7B5"/>
<sequence>MAKPLGPTGEFFRGGMSGGSIPCSPTSGATPLPASASLSSLSESTSSAKPPTIRSMPPPNLMLTPHLLLLIDPIAFLPNCVRPGSHFHII</sequence>
<evidence type="ECO:0000313" key="2">
    <source>
        <dbReference type="EMBL" id="KAL0412812.1"/>
    </source>
</evidence>
<comment type="caution">
    <text evidence="2">The sequence shown here is derived from an EMBL/GenBank/DDBJ whole genome shotgun (WGS) entry which is preliminary data.</text>
</comment>
<proteinExistence type="predicted"/>
<protein>
    <submittedName>
        <fullName evidence="2">Uncharacterized protein</fullName>
    </submittedName>
</protein>
<reference evidence="2" key="1">
    <citation type="submission" date="2020-06" db="EMBL/GenBank/DDBJ databases">
        <authorList>
            <person name="Li T."/>
            <person name="Hu X."/>
            <person name="Zhang T."/>
            <person name="Song X."/>
            <person name="Zhang H."/>
            <person name="Dai N."/>
            <person name="Sheng W."/>
            <person name="Hou X."/>
            <person name="Wei L."/>
        </authorList>
    </citation>
    <scope>NUCLEOTIDE SEQUENCE</scope>
    <source>
        <strain evidence="2">G02</strain>
        <tissue evidence="2">Leaf</tissue>
    </source>
</reference>
<dbReference type="EMBL" id="JACGWJ010000006">
    <property type="protein sequence ID" value="KAL0412812.1"/>
    <property type="molecule type" value="Genomic_DNA"/>
</dbReference>
<reference evidence="2" key="2">
    <citation type="journal article" date="2024" name="Plant">
        <title>Genomic evolution and insights into agronomic trait innovations of Sesamum species.</title>
        <authorList>
            <person name="Miao H."/>
            <person name="Wang L."/>
            <person name="Qu L."/>
            <person name="Liu H."/>
            <person name="Sun Y."/>
            <person name="Le M."/>
            <person name="Wang Q."/>
            <person name="Wei S."/>
            <person name="Zheng Y."/>
            <person name="Lin W."/>
            <person name="Duan Y."/>
            <person name="Cao H."/>
            <person name="Xiong S."/>
            <person name="Wang X."/>
            <person name="Wei L."/>
            <person name="Li C."/>
            <person name="Ma Q."/>
            <person name="Ju M."/>
            <person name="Zhao R."/>
            <person name="Li G."/>
            <person name="Mu C."/>
            <person name="Tian Q."/>
            <person name="Mei H."/>
            <person name="Zhang T."/>
            <person name="Gao T."/>
            <person name="Zhang H."/>
        </authorList>
    </citation>
    <scope>NUCLEOTIDE SEQUENCE</scope>
    <source>
        <strain evidence="2">G02</strain>
    </source>
</reference>
<gene>
    <name evidence="2" type="ORF">Sradi_1482900</name>
</gene>
<feature type="region of interest" description="Disordered" evidence="1">
    <location>
        <begin position="1"/>
        <end position="58"/>
    </location>
</feature>
<name>A0AAW2U7B5_SESRA</name>
<accession>A0AAW2U7B5</accession>
<organism evidence="2">
    <name type="scientific">Sesamum radiatum</name>
    <name type="common">Black benniseed</name>
    <dbReference type="NCBI Taxonomy" id="300843"/>
    <lineage>
        <taxon>Eukaryota</taxon>
        <taxon>Viridiplantae</taxon>
        <taxon>Streptophyta</taxon>
        <taxon>Embryophyta</taxon>
        <taxon>Tracheophyta</taxon>
        <taxon>Spermatophyta</taxon>
        <taxon>Magnoliopsida</taxon>
        <taxon>eudicotyledons</taxon>
        <taxon>Gunneridae</taxon>
        <taxon>Pentapetalae</taxon>
        <taxon>asterids</taxon>
        <taxon>lamiids</taxon>
        <taxon>Lamiales</taxon>
        <taxon>Pedaliaceae</taxon>
        <taxon>Sesamum</taxon>
    </lineage>
</organism>